<keyword evidence="1" id="KW-1133">Transmembrane helix</keyword>
<keyword evidence="3" id="KW-1185">Reference proteome</keyword>
<feature type="transmembrane region" description="Helical" evidence="1">
    <location>
        <begin position="52"/>
        <end position="77"/>
    </location>
</feature>
<reference evidence="2 3" key="2">
    <citation type="journal article" date="2019" name="G3 (Bethesda)">
        <title>Hybrid Assembly of the Genome of the Entomopathogenic Nematode Steinernema carpocapsae Identifies the X-Chromosome.</title>
        <authorList>
            <person name="Serra L."/>
            <person name="Macchietto M."/>
            <person name="Macias-Munoz A."/>
            <person name="McGill C.J."/>
            <person name="Rodriguez I.M."/>
            <person name="Rodriguez B."/>
            <person name="Murad R."/>
            <person name="Mortazavi A."/>
        </authorList>
    </citation>
    <scope>NUCLEOTIDE SEQUENCE [LARGE SCALE GENOMIC DNA]</scope>
    <source>
        <strain evidence="2 3">ALL</strain>
    </source>
</reference>
<keyword evidence="1" id="KW-0812">Transmembrane</keyword>
<gene>
    <name evidence="2" type="ORF">L596_016871</name>
</gene>
<keyword evidence="1" id="KW-0472">Membrane</keyword>
<evidence type="ECO:0000313" key="3">
    <source>
        <dbReference type="Proteomes" id="UP000298663"/>
    </source>
</evidence>
<feature type="transmembrane region" description="Helical" evidence="1">
    <location>
        <begin position="124"/>
        <end position="145"/>
    </location>
</feature>
<feature type="transmembrane region" description="Helical" evidence="1">
    <location>
        <begin position="6"/>
        <end position="31"/>
    </location>
</feature>
<name>A0A4U5NJC0_STECR</name>
<comment type="caution">
    <text evidence="2">The sequence shown here is derived from an EMBL/GenBank/DDBJ whole genome shotgun (WGS) entry which is preliminary data.</text>
</comment>
<feature type="transmembrane region" description="Helical" evidence="1">
    <location>
        <begin position="152"/>
        <end position="174"/>
    </location>
</feature>
<proteinExistence type="predicted"/>
<dbReference type="OrthoDB" id="10599456at2759"/>
<dbReference type="AlphaFoldDB" id="A0A4U5NJC0"/>
<protein>
    <submittedName>
        <fullName evidence="2">Uncharacterized protein</fullName>
    </submittedName>
</protein>
<evidence type="ECO:0000256" key="1">
    <source>
        <dbReference type="SAM" id="Phobius"/>
    </source>
</evidence>
<dbReference type="Proteomes" id="UP000298663">
    <property type="component" value="Unassembled WGS sequence"/>
</dbReference>
<sequence length="180" mass="20578">MDARLVFLGSLHIVIGAASLTLTVVTTSVIFTNKDLFKWISYKIMFQLNLCYLFHITAHIGVLGALLDIGWFGILFFNFLLSLERLNVTICKTYVKINKVAFVKKTAYSDSQSQQERGNVEQCILMPSTLMFSYALAAKAVFFILRRTSFWINFASLIVWMSEPLFCQVVQVVFNRYDAD</sequence>
<organism evidence="2 3">
    <name type="scientific">Steinernema carpocapsae</name>
    <name type="common">Entomopathogenic nematode</name>
    <dbReference type="NCBI Taxonomy" id="34508"/>
    <lineage>
        <taxon>Eukaryota</taxon>
        <taxon>Metazoa</taxon>
        <taxon>Ecdysozoa</taxon>
        <taxon>Nematoda</taxon>
        <taxon>Chromadorea</taxon>
        <taxon>Rhabditida</taxon>
        <taxon>Tylenchina</taxon>
        <taxon>Panagrolaimomorpha</taxon>
        <taxon>Strongyloidoidea</taxon>
        <taxon>Steinernematidae</taxon>
        <taxon>Steinernema</taxon>
    </lineage>
</organism>
<reference evidence="2 3" key="1">
    <citation type="journal article" date="2015" name="Genome Biol.">
        <title>Comparative genomics of Steinernema reveals deeply conserved gene regulatory networks.</title>
        <authorList>
            <person name="Dillman A.R."/>
            <person name="Macchietto M."/>
            <person name="Porter C.F."/>
            <person name="Rogers A."/>
            <person name="Williams B."/>
            <person name="Antoshechkin I."/>
            <person name="Lee M.M."/>
            <person name="Goodwin Z."/>
            <person name="Lu X."/>
            <person name="Lewis E.E."/>
            <person name="Goodrich-Blair H."/>
            <person name="Stock S.P."/>
            <person name="Adams B.J."/>
            <person name="Sternberg P.W."/>
            <person name="Mortazavi A."/>
        </authorList>
    </citation>
    <scope>NUCLEOTIDE SEQUENCE [LARGE SCALE GENOMIC DNA]</scope>
    <source>
        <strain evidence="2 3">ALL</strain>
    </source>
</reference>
<evidence type="ECO:0000313" key="2">
    <source>
        <dbReference type="EMBL" id="TKR83248.1"/>
    </source>
</evidence>
<accession>A0A4U5NJC0</accession>
<dbReference type="EMBL" id="AZBU02000004">
    <property type="protein sequence ID" value="TKR83248.1"/>
    <property type="molecule type" value="Genomic_DNA"/>
</dbReference>